<evidence type="ECO:0000313" key="2">
    <source>
        <dbReference type="EMBL" id="CAA9500645.1"/>
    </source>
</evidence>
<feature type="compositionally biased region" description="Basic residues" evidence="1">
    <location>
        <begin position="52"/>
        <end position="73"/>
    </location>
</feature>
<dbReference type="AlphaFoldDB" id="A0A6J4SQ53"/>
<sequence length="91" mass="10299">RRAGRGRRARADGPARHPAPLPDPLPHARRRRAELLPAGLEPAPHFQPVRDRARHQPARGHRQHLLRPRRARLLPRDGAEHDNVLTGNLGM</sequence>
<accession>A0A6J4SQ53</accession>
<gene>
    <name evidence="2" type="ORF">AVDCRST_MAG45-1287</name>
</gene>
<dbReference type="EMBL" id="CADCVU010000109">
    <property type="protein sequence ID" value="CAA9500645.1"/>
    <property type="molecule type" value="Genomic_DNA"/>
</dbReference>
<reference evidence="2" key="1">
    <citation type="submission" date="2020-02" db="EMBL/GenBank/DDBJ databases">
        <authorList>
            <person name="Meier V. D."/>
        </authorList>
    </citation>
    <scope>NUCLEOTIDE SEQUENCE</scope>
    <source>
        <strain evidence="2">AVDCRST_MAG45</strain>
    </source>
</reference>
<name>A0A6J4SQ53_9ACTN</name>
<protein>
    <submittedName>
        <fullName evidence="2">Uncharacterized protein</fullName>
    </submittedName>
</protein>
<feature type="non-terminal residue" evidence="2">
    <location>
        <position position="91"/>
    </location>
</feature>
<feature type="compositionally biased region" description="Basic and acidic residues" evidence="1">
    <location>
        <begin position="74"/>
        <end position="83"/>
    </location>
</feature>
<feature type="non-terminal residue" evidence="2">
    <location>
        <position position="1"/>
    </location>
</feature>
<feature type="region of interest" description="Disordered" evidence="1">
    <location>
        <begin position="1"/>
        <end position="91"/>
    </location>
</feature>
<evidence type="ECO:0000256" key="1">
    <source>
        <dbReference type="SAM" id="MobiDB-lite"/>
    </source>
</evidence>
<organism evidence="2">
    <name type="scientific">uncultured Solirubrobacterales bacterium</name>
    <dbReference type="NCBI Taxonomy" id="768556"/>
    <lineage>
        <taxon>Bacteria</taxon>
        <taxon>Bacillati</taxon>
        <taxon>Actinomycetota</taxon>
        <taxon>Thermoleophilia</taxon>
        <taxon>Solirubrobacterales</taxon>
        <taxon>environmental samples</taxon>
    </lineage>
</organism>
<proteinExistence type="predicted"/>